<gene>
    <name evidence="2" type="ORF">PORCRE_1902</name>
</gene>
<comment type="caution">
    <text evidence="2">The sequence shown here is derived from an EMBL/GenBank/DDBJ whole genome shotgun (WGS) entry which is preliminary data.</text>
</comment>
<organism evidence="2 3">
    <name type="scientific">Porphyromonas crevioricanis JCM 15906</name>
    <dbReference type="NCBI Taxonomy" id="1305617"/>
    <lineage>
        <taxon>Bacteria</taxon>
        <taxon>Pseudomonadati</taxon>
        <taxon>Bacteroidota</taxon>
        <taxon>Bacteroidia</taxon>
        <taxon>Bacteroidales</taxon>
        <taxon>Porphyromonadaceae</taxon>
        <taxon>Porphyromonas</taxon>
    </lineage>
</organism>
<evidence type="ECO:0000313" key="2">
    <source>
        <dbReference type="EMBL" id="GAD06180.1"/>
    </source>
</evidence>
<dbReference type="InterPro" id="IPR000073">
    <property type="entry name" value="AB_hydrolase_1"/>
</dbReference>
<evidence type="ECO:0000313" key="3">
    <source>
        <dbReference type="Proteomes" id="UP000018031"/>
    </source>
</evidence>
<dbReference type="Proteomes" id="UP000018031">
    <property type="component" value="Unassembled WGS sequence"/>
</dbReference>
<reference evidence="3" key="1">
    <citation type="journal article" date="2013" name="Genome">
        <title>Draft Genome Sequences of Porphyromonas crevioricanis JCM 15906T and Porphyromonas cansulci JCM 13913T Isolated from a Canine Oral Cavity.</title>
        <authorList>
            <person name="Sakamoto M."/>
            <person name="Tanaka N."/>
            <person name="Shiwa Y."/>
            <person name="Yoshikawa H."/>
            <person name="Ohkuma M."/>
        </authorList>
    </citation>
    <scope>NUCLEOTIDE SEQUENCE [LARGE SCALE GENOMIC DNA]</scope>
    <source>
        <strain evidence="3">JCM 15906</strain>
    </source>
</reference>
<proteinExistence type="predicted"/>
<sequence length="267" mass="31266">MKVYEFGRENSKRLLFFQGSCTCWTDYMPSIKLLAKHLHIIVPAIEGHDPTEKKDFVSVEKTVSDTTDYLLKHGYGELWGVYGLSIGGAMALRMLAEHRITIHKAIIDGGITPYNFPRWITRLILLRDYLMIQLIRIFKRFVSPNRWTPAGDNGKERYQDMFSFLRGLSRRTIWNIFDSANNYKMPITMPALATEILFWYGSREKDSRKRDLQWVSKYVNGIHTREIPDMEHGELVMMHPEQFCEVASDFLIYKPAWQLPCFSINPM</sequence>
<evidence type="ECO:0000259" key="1">
    <source>
        <dbReference type="Pfam" id="PF12697"/>
    </source>
</evidence>
<dbReference type="AlphaFoldDB" id="T1DTF9"/>
<dbReference type="Pfam" id="PF12697">
    <property type="entry name" value="Abhydrolase_6"/>
    <property type="match status" value="1"/>
</dbReference>
<protein>
    <recommendedName>
        <fullName evidence="1">AB hydrolase-1 domain-containing protein</fullName>
    </recommendedName>
</protein>
<reference evidence="2 3" key="2">
    <citation type="journal article" date="2013" name="Genome Announc.">
        <title>Draft Genome Sequences of Porphyromonas crevioricanis JCM 15906T and Porphyromonas cansulci JCM 13913T Isolated from a Canine Oral Cavity.</title>
        <authorList>
            <person name="Sakamoto M."/>
            <person name="Tanaka N."/>
            <person name="Shiwa Y."/>
            <person name="Yoshikawa H."/>
            <person name="Ohkuma M."/>
        </authorList>
    </citation>
    <scope>NUCLEOTIDE SEQUENCE [LARGE SCALE GENOMIC DNA]</scope>
    <source>
        <strain evidence="2 3">JCM 15906</strain>
    </source>
</reference>
<dbReference type="EMBL" id="BAOU01000064">
    <property type="protein sequence ID" value="GAD06180.1"/>
    <property type="molecule type" value="Genomic_DNA"/>
</dbReference>
<name>T1DTF9_9PORP</name>
<dbReference type="SUPFAM" id="SSF53474">
    <property type="entry name" value="alpha/beta-Hydrolases"/>
    <property type="match status" value="1"/>
</dbReference>
<dbReference type="InterPro" id="IPR029058">
    <property type="entry name" value="AB_hydrolase_fold"/>
</dbReference>
<accession>T1DTF9</accession>
<dbReference type="Gene3D" id="3.40.50.1820">
    <property type="entry name" value="alpha/beta hydrolase"/>
    <property type="match status" value="1"/>
</dbReference>
<feature type="domain" description="AB hydrolase-1" evidence="1">
    <location>
        <begin position="22"/>
        <end position="245"/>
    </location>
</feature>
<dbReference type="RefSeq" id="WP_023938686.1">
    <property type="nucleotide sequence ID" value="NZ_BAOU01000064.1"/>
</dbReference>